<evidence type="ECO:0000313" key="3">
    <source>
        <dbReference type="Proteomes" id="UP000041254"/>
    </source>
</evidence>
<dbReference type="InParanoid" id="A0A0G4H6C8"/>
<organism evidence="2 3">
    <name type="scientific">Vitrella brassicaformis (strain CCMP3155)</name>
    <dbReference type="NCBI Taxonomy" id="1169540"/>
    <lineage>
        <taxon>Eukaryota</taxon>
        <taxon>Sar</taxon>
        <taxon>Alveolata</taxon>
        <taxon>Colpodellida</taxon>
        <taxon>Vitrellaceae</taxon>
        <taxon>Vitrella</taxon>
    </lineage>
</organism>
<dbReference type="Pfam" id="PF08613">
    <property type="entry name" value="Cyclin"/>
    <property type="match status" value="1"/>
</dbReference>
<dbReference type="GO" id="GO:0016538">
    <property type="term" value="F:cyclin-dependent protein serine/threonine kinase regulator activity"/>
    <property type="evidence" value="ECO:0007669"/>
    <property type="project" value="TreeGrafter"/>
</dbReference>
<dbReference type="Gene3D" id="1.10.472.10">
    <property type="entry name" value="Cyclin-like"/>
    <property type="match status" value="1"/>
</dbReference>
<name>A0A0G4H6C8_VITBC</name>
<gene>
    <name evidence="2" type="ORF">Vbra_19652</name>
</gene>
<dbReference type="OrthoDB" id="337735at2759"/>
<proteinExistence type="predicted"/>
<feature type="region of interest" description="Disordered" evidence="1">
    <location>
        <begin position="607"/>
        <end position="635"/>
    </location>
</feature>
<feature type="compositionally biased region" description="Low complexity" evidence="1">
    <location>
        <begin position="523"/>
        <end position="533"/>
    </location>
</feature>
<evidence type="ECO:0000313" key="2">
    <source>
        <dbReference type="EMBL" id="CEM39387.1"/>
    </source>
</evidence>
<dbReference type="Proteomes" id="UP000041254">
    <property type="component" value="Unassembled WGS sequence"/>
</dbReference>
<dbReference type="GO" id="GO:0000307">
    <property type="term" value="C:cyclin-dependent protein kinase holoenzyme complex"/>
    <property type="evidence" value="ECO:0007669"/>
    <property type="project" value="TreeGrafter"/>
</dbReference>
<protein>
    <submittedName>
        <fullName evidence="2">Uncharacterized protein</fullName>
    </submittedName>
</protein>
<dbReference type="AlphaFoldDB" id="A0A0G4H6C8"/>
<feature type="region of interest" description="Disordered" evidence="1">
    <location>
        <begin position="505"/>
        <end position="534"/>
    </location>
</feature>
<dbReference type="GO" id="GO:0005634">
    <property type="term" value="C:nucleus"/>
    <property type="evidence" value="ECO:0007669"/>
    <property type="project" value="TreeGrafter"/>
</dbReference>
<feature type="region of interest" description="Disordered" evidence="1">
    <location>
        <begin position="280"/>
        <end position="312"/>
    </location>
</feature>
<dbReference type="PANTHER" id="PTHR15615">
    <property type="match status" value="1"/>
</dbReference>
<sequence length="635" mass="68520">MQWSSSLSSSAAARPHRSVAVAAVTDSEKEGSPGYQRTVWRPVSKGGSKADLSTCTPSSDASNLSSCFLGYSFGSVAGKVAAAGVAGAGGAGDESGEPDLTEVERESVSEAVVCRLLSDVVKATRSAAEDTEVSPFHSQCAPNILIAEYVSKRLLRQMELRTNFFVVASILIQRVLCASTRVDSGGLGPCEFNVLTAHRLAITAAAVTNKFYYDKHYALKYWARIGGLDVKELCDLERHFINKLQWRLKVSTKEYLRAVDQFRCRDVGVLMAMPSITDTPSPPICHPHHHPSSTGSSIPSLTASPTPLANQPTPLARQVGVLSIAAGAAAAAPVHRTGHYQDVICHSPPYAKNNRTTDVGATQDRLPWLSRPTLAASGVQIASSSTESSFVQAPPLRPQAAGADSLAARCKSVKEHTNTFALFRDAHRPCTPPLAPRSPPDYLTMTAPSKQDRHRPSLAPVKASTRRYANSSGSTNARAPVSSGVISYPLPRVGVIHESTTAGAFPPVVRQPQPYVRPHPPSRQQQQQQQQRQMEALPMFPDFISIQTNNEWGLDTHTRRPTASFRQASVERRVSGGRVHHGGPVVYPTHQQQQQQQGAAHRLGVADHSQSQGGLPGIQTRRGGQRGAWPRSMMY</sequence>
<reference evidence="2 3" key="1">
    <citation type="submission" date="2014-11" db="EMBL/GenBank/DDBJ databases">
        <authorList>
            <person name="Zhu J."/>
            <person name="Qi W."/>
            <person name="Song R."/>
        </authorList>
    </citation>
    <scope>NUCLEOTIDE SEQUENCE [LARGE SCALE GENOMIC DNA]</scope>
</reference>
<dbReference type="InterPro" id="IPR013922">
    <property type="entry name" value="Cyclin_PHO80-like"/>
</dbReference>
<dbReference type="EMBL" id="CDMY01001036">
    <property type="protein sequence ID" value="CEM39387.1"/>
    <property type="molecule type" value="Genomic_DNA"/>
</dbReference>
<dbReference type="VEuPathDB" id="CryptoDB:Vbra_19652"/>
<keyword evidence="3" id="KW-1185">Reference proteome</keyword>
<feature type="region of interest" description="Disordered" evidence="1">
    <location>
        <begin position="1"/>
        <end position="49"/>
    </location>
</feature>
<dbReference type="GO" id="GO:0019901">
    <property type="term" value="F:protein kinase binding"/>
    <property type="evidence" value="ECO:0007669"/>
    <property type="project" value="InterPro"/>
</dbReference>
<feature type="compositionally biased region" description="Polar residues" evidence="1">
    <location>
        <begin position="301"/>
        <end position="312"/>
    </location>
</feature>
<dbReference type="STRING" id="1169540.A0A0G4H6C8"/>
<dbReference type="PANTHER" id="PTHR15615:SF108">
    <property type="entry name" value="PROTEIN CNPPD1"/>
    <property type="match status" value="1"/>
</dbReference>
<feature type="compositionally biased region" description="Low complexity" evidence="1">
    <location>
        <begin position="1"/>
        <end position="24"/>
    </location>
</feature>
<accession>A0A0G4H6C8</accession>
<evidence type="ECO:0000256" key="1">
    <source>
        <dbReference type="SAM" id="MobiDB-lite"/>
    </source>
</evidence>